<dbReference type="InterPro" id="IPR014867">
    <property type="entry name" value="Spore_coat_CotH_CotH2/3/7"/>
</dbReference>
<sequence>MGLNDNRQSSERRMNMGLPVYRITISSNEYQQLTSNIWSEQFVKGSMQMDGKQIPIRIRYRGGHTRGYAKKSFEIRTASRTYHFNAEYDDPSLIRNALSFRFFESIRVPAPSTKHCVLYLNGQLLGVYLRIEGVKSFFFRQRKIPVRSIFYAINDHAGFAIHSDSSSTDTRTNLLSGYSLIRGKEVDKARLRMFIQQLNAKSRLDLFRFLQTRMDTDNYLRWLCGAVFTGNYDGFDQNYTWYEKTKTRKYGILPWDYEGTWGRNCYGVQVDASLVRIQGYNKLTGKMLAFRRFREQYKKLMRHHLKTAFTEQKIMPIVNRLHHEISEAVEQDPYMKWPMDVFAGEPERIRTYVAERREYLHEKLHQL</sequence>
<dbReference type="PANTHER" id="PTHR40050">
    <property type="entry name" value="INNER SPORE COAT PROTEIN H"/>
    <property type="match status" value="1"/>
</dbReference>
<name>A0AAP5LNT9_PAEAM</name>
<evidence type="ECO:0000313" key="1">
    <source>
        <dbReference type="EMBL" id="MDR6725601.1"/>
    </source>
</evidence>
<comment type="caution">
    <text evidence="1">The sequence shown here is derived from an EMBL/GenBank/DDBJ whole genome shotgun (WGS) entry which is preliminary data.</text>
</comment>
<dbReference type="AlphaFoldDB" id="A0AAP5LNT9"/>
<protein>
    <submittedName>
        <fullName evidence="1">Spore coat protein H</fullName>
    </submittedName>
</protein>
<dbReference type="Proteomes" id="UP001254832">
    <property type="component" value="Unassembled WGS sequence"/>
</dbReference>
<gene>
    <name evidence="1" type="ORF">J2W91_004103</name>
</gene>
<keyword evidence="1" id="KW-0167">Capsid protein</keyword>
<keyword evidence="1" id="KW-0946">Virion</keyword>
<accession>A0AAP5LNT9</accession>
<proteinExistence type="predicted"/>
<reference evidence="1" key="1">
    <citation type="submission" date="2023-07" db="EMBL/GenBank/DDBJ databases">
        <title>Sorghum-associated microbial communities from plants grown in Nebraska, USA.</title>
        <authorList>
            <person name="Schachtman D."/>
        </authorList>
    </citation>
    <scope>NUCLEOTIDE SEQUENCE</scope>
    <source>
        <strain evidence="1">BE80</strain>
    </source>
</reference>
<organism evidence="1 2">
    <name type="scientific">Paenibacillus amylolyticus</name>
    <dbReference type="NCBI Taxonomy" id="1451"/>
    <lineage>
        <taxon>Bacteria</taxon>
        <taxon>Bacillati</taxon>
        <taxon>Bacillota</taxon>
        <taxon>Bacilli</taxon>
        <taxon>Bacillales</taxon>
        <taxon>Paenibacillaceae</taxon>
        <taxon>Paenibacillus</taxon>
    </lineage>
</organism>
<dbReference type="EMBL" id="JAVDTR010000012">
    <property type="protein sequence ID" value="MDR6725601.1"/>
    <property type="molecule type" value="Genomic_DNA"/>
</dbReference>
<dbReference type="PANTHER" id="PTHR40050:SF1">
    <property type="entry name" value="INNER SPORE COAT PROTEIN H"/>
    <property type="match status" value="1"/>
</dbReference>
<dbReference type="RefSeq" id="WP_310142912.1">
    <property type="nucleotide sequence ID" value="NZ_JAVDTR010000012.1"/>
</dbReference>
<dbReference type="Pfam" id="PF08757">
    <property type="entry name" value="CotH"/>
    <property type="match status" value="1"/>
</dbReference>
<evidence type="ECO:0000313" key="2">
    <source>
        <dbReference type="Proteomes" id="UP001254832"/>
    </source>
</evidence>